<dbReference type="Proteomes" id="UP000017836">
    <property type="component" value="Unassembled WGS sequence"/>
</dbReference>
<dbReference type="AlphaFoldDB" id="U5D200"/>
<gene>
    <name evidence="1" type="ORF">AMTR_s00062p00148240</name>
</gene>
<evidence type="ECO:0000313" key="2">
    <source>
        <dbReference type="Proteomes" id="UP000017836"/>
    </source>
</evidence>
<protein>
    <submittedName>
        <fullName evidence="1">Uncharacterized protein</fullName>
    </submittedName>
</protein>
<keyword evidence="2" id="KW-1185">Reference proteome</keyword>
<reference evidence="2" key="1">
    <citation type="journal article" date="2013" name="Science">
        <title>The Amborella genome and the evolution of flowering plants.</title>
        <authorList>
            <consortium name="Amborella Genome Project"/>
        </authorList>
    </citation>
    <scope>NUCLEOTIDE SEQUENCE [LARGE SCALE GENOMIC DNA]</scope>
</reference>
<dbReference type="Gramene" id="ERN19636">
    <property type="protein sequence ID" value="ERN19636"/>
    <property type="gene ID" value="AMTR_s00062p00148240"/>
</dbReference>
<dbReference type="EMBL" id="KI392068">
    <property type="protein sequence ID" value="ERN19636.1"/>
    <property type="molecule type" value="Genomic_DNA"/>
</dbReference>
<organism evidence="1 2">
    <name type="scientific">Amborella trichopoda</name>
    <dbReference type="NCBI Taxonomy" id="13333"/>
    <lineage>
        <taxon>Eukaryota</taxon>
        <taxon>Viridiplantae</taxon>
        <taxon>Streptophyta</taxon>
        <taxon>Embryophyta</taxon>
        <taxon>Tracheophyta</taxon>
        <taxon>Spermatophyta</taxon>
        <taxon>Magnoliopsida</taxon>
        <taxon>Amborellales</taxon>
        <taxon>Amborellaceae</taxon>
        <taxon>Amborella</taxon>
    </lineage>
</organism>
<sequence length="93" mass="10158">MLVEEEEVPAVVEDVPIAPEGNNWMFTEEDNAPIASEGNNLAVVEVGWAQPINAVPQEDPVFLHFDNEEIDSGDGQMHVFIIDGAEVVERANA</sequence>
<evidence type="ECO:0000313" key="1">
    <source>
        <dbReference type="EMBL" id="ERN19636.1"/>
    </source>
</evidence>
<proteinExistence type="predicted"/>
<dbReference type="HOGENOM" id="CLU_2402629_0_0_1"/>
<name>U5D200_AMBTC</name>
<accession>U5D200</accession>